<feature type="transmembrane region" description="Helical" evidence="1">
    <location>
        <begin position="168"/>
        <end position="185"/>
    </location>
</feature>
<keyword evidence="1" id="KW-0812">Transmembrane</keyword>
<name>A0ABU3Q1M1_9ACTN</name>
<reference evidence="2 3" key="1">
    <citation type="submission" date="2023-08" db="EMBL/GenBank/DDBJ databases">
        <title>Nocardioides seae sp. nov., a bacterium isolated from a soil.</title>
        <authorList>
            <person name="Wang X."/>
        </authorList>
    </citation>
    <scope>NUCLEOTIDE SEQUENCE [LARGE SCALE GENOMIC DNA]</scope>
    <source>
        <strain evidence="2 3">YZH12</strain>
    </source>
</reference>
<dbReference type="Pfam" id="PF04018">
    <property type="entry name" value="VCA0040-like"/>
    <property type="match status" value="1"/>
</dbReference>
<feature type="transmembrane region" description="Helical" evidence="1">
    <location>
        <begin position="244"/>
        <end position="262"/>
    </location>
</feature>
<proteinExistence type="predicted"/>
<evidence type="ECO:0000313" key="3">
    <source>
        <dbReference type="Proteomes" id="UP001268542"/>
    </source>
</evidence>
<feature type="transmembrane region" description="Helical" evidence="1">
    <location>
        <begin position="282"/>
        <end position="305"/>
    </location>
</feature>
<feature type="transmembrane region" description="Helical" evidence="1">
    <location>
        <begin position="20"/>
        <end position="43"/>
    </location>
</feature>
<feature type="transmembrane region" description="Helical" evidence="1">
    <location>
        <begin position="213"/>
        <end position="237"/>
    </location>
</feature>
<accession>A0ABU3Q1M1</accession>
<dbReference type="EMBL" id="JAVYII010000011">
    <property type="protein sequence ID" value="MDT9595351.1"/>
    <property type="molecule type" value="Genomic_DNA"/>
</dbReference>
<dbReference type="PANTHER" id="PTHR37308">
    <property type="entry name" value="INTEGRAL MEMBRANE PROTEIN"/>
    <property type="match status" value="1"/>
</dbReference>
<keyword evidence="1" id="KW-0472">Membrane</keyword>
<evidence type="ECO:0000313" key="2">
    <source>
        <dbReference type="EMBL" id="MDT9595351.1"/>
    </source>
</evidence>
<protein>
    <submittedName>
        <fullName evidence="2">DUF368 domain-containing protein</fullName>
    </submittedName>
</protein>
<gene>
    <name evidence="2" type="ORF">RDV89_19845</name>
</gene>
<feature type="transmembrane region" description="Helical" evidence="1">
    <location>
        <begin position="138"/>
        <end position="156"/>
    </location>
</feature>
<sequence length="317" mass="32652">MTTTRARTWTHVPLDVLRGFAIGLAELVPGISGGTVALVTGVYERLLASASHLLRAVRRVVPGRERPSAAGELRRVEWSLVVPVLVGMVGAVLLLAGLVEGFVTEQPEHARGLFLGLVAASVVVPVRMMPARGNARSAVVDAVLVVGGAAAAFLLVGLASDRAVTDPPAWAVFLAAAVAICALAVPGLSGSFFLLAVGLYATTLTAVDERDLGYLGIFAAGAATGLALVVPLLVHVLQRHRRTALLVMTGMMLGSLRAMWPWQSSGGAPDDADGAGTLLAPTGPVVGPVLLALLGVLVVTALVVVESRAVRRGVRED</sequence>
<dbReference type="PANTHER" id="PTHR37308:SF1">
    <property type="entry name" value="POLYPRENYL-PHOSPHATE TRANSPORTER"/>
    <property type="match status" value="1"/>
</dbReference>
<feature type="transmembrane region" description="Helical" evidence="1">
    <location>
        <begin position="109"/>
        <end position="126"/>
    </location>
</feature>
<evidence type="ECO:0000256" key="1">
    <source>
        <dbReference type="SAM" id="Phobius"/>
    </source>
</evidence>
<comment type="caution">
    <text evidence="2">The sequence shown here is derived from an EMBL/GenBank/DDBJ whole genome shotgun (WGS) entry which is preliminary data.</text>
</comment>
<keyword evidence="1" id="KW-1133">Transmembrane helix</keyword>
<keyword evidence="3" id="KW-1185">Reference proteome</keyword>
<dbReference type="InterPro" id="IPR007163">
    <property type="entry name" value="VCA0040-like"/>
</dbReference>
<dbReference type="RefSeq" id="WP_315735994.1">
    <property type="nucleotide sequence ID" value="NZ_JAVYII010000011.1"/>
</dbReference>
<organism evidence="2 3">
    <name type="scientific">Nocardioides imazamoxiresistens</name>
    <dbReference type="NCBI Taxonomy" id="3231893"/>
    <lineage>
        <taxon>Bacteria</taxon>
        <taxon>Bacillati</taxon>
        <taxon>Actinomycetota</taxon>
        <taxon>Actinomycetes</taxon>
        <taxon>Propionibacteriales</taxon>
        <taxon>Nocardioidaceae</taxon>
        <taxon>Nocardioides</taxon>
    </lineage>
</organism>
<dbReference type="Proteomes" id="UP001268542">
    <property type="component" value="Unassembled WGS sequence"/>
</dbReference>
<feature type="transmembrane region" description="Helical" evidence="1">
    <location>
        <begin position="80"/>
        <end position="103"/>
    </location>
</feature>